<dbReference type="EMBL" id="ASHM01020904">
    <property type="protein sequence ID" value="PNY02086.1"/>
    <property type="molecule type" value="Genomic_DNA"/>
</dbReference>
<comment type="caution">
    <text evidence="2">The sequence shown here is derived from an EMBL/GenBank/DDBJ whole genome shotgun (WGS) entry which is preliminary data.</text>
</comment>
<reference evidence="2 3" key="2">
    <citation type="journal article" date="2017" name="Front. Plant Sci.">
        <title>Gene Classification and Mining of Molecular Markers Useful in Red Clover (Trifolium pratense) Breeding.</title>
        <authorList>
            <person name="Istvanek J."/>
            <person name="Dluhosova J."/>
            <person name="Dluhos P."/>
            <person name="Patkova L."/>
            <person name="Nedelnik J."/>
            <person name="Repkova J."/>
        </authorList>
    </citation>
    <scope>NUCLEOTIDE SEQUENCE [LARGE SCALE GENOMIC DNA]</scope>
    <source>
        <strain evidence="3">cv. Tatra</strain>
        <tissue evidence="2">Young leaves</tissue>
    </source>
</reference>
<dbReference type="Proteomes" id="UP000236291">
    <property type="component" value="Unassembled WGS sequence"/>
</dbReference>
<protein>
    <submittedName>
        <fullName evidence="2">Uncharacterized protein</fullName>
    </submittedName>
</protein>
<dbReference type="EMBL" id="ASHM01015494">
    <property type="protein sequence ID" value="PNX97383.1"/>
    <property type="molecule type" value="Genomic_DNA"/>
</dbReference>
<gene>
    <name evidence="1" type="ORF">L195_g020612</name>
    <name evidence="2" type="ORF">L195_g025390</name>
</gene>
<sequence length="83" mass="9505">MYQLPASITSFEIGENPNPNPINSVFPVKAGRIWADTRWYGFYCNAYLMLLAGDTICADLSKNSVQLWFSEYFDDLELVHTYA</sequence>
<evidence type="ECO:0000313" key="2">
    <source>
        <dbReference type="EMBL" id="PNY02086.1"/>
    </source>
</evidence>
<evidence type="ECO:0000313" key="3">
    <source>
        <dbReference type="Proteomes" id="UP000236291"/>
    </source>
</evidence>
<evidence type="ECO:0000313" key="1">
    <source>
        <dbReference type="EMBL" id="PNX97383.1"/>
    </source>
</evidence>
<reference evidence="2 3" key="1">
    <citation type="journal article" date="2014" name="Am. J. Bot.">
        <title>Genome assembly and annotation for red clover (Trifolium pratense; Fabaceae).</title>
        <authorList>
            <person name="Istvanek J."/>
            <person name="Jaros M."/>
            <person name="Krenek A."/>
            <person name="Repkova J."/>
        </authorList>
    </citation>
    <scope>NUCLEOTIDE SEQUENCE [LARGE SCALE GENOMIC DNA]</scope>
    <source>
        <strain evidence="3">cv. Tatra</strain>
        <tissue evidence="2">Young leaves</tissue>
    </source>
</reference>
<accession>A0A2K3NGC4</accession>
<organism evidence="2 3">
    <name type="scientific">Trifolium pratense</name>
    <name type="common">Red clover</name>
    <dbReference type="NCBI Taxonomy" id="57577"/>
    <lineage>
        <taxon>Eukaryota</taxon>
        <taxon>Viridiplantae</taxon>
        <taxon>Streptophyta</taxon>
        <taxon>Embryophyta</taxon>
        <taxon>Tracheophyta</taxon>
        <taxon>Spermatophyta</taxon>
        <taxon>Magnoliopsida</taxon>
        <taxon>eudicotyledons</taxon>
        <taxon>Gunneridae</taxon>
        <taxon>Pentapetalae</taxon>
        <taxon>rosids</taxon>
        <taxon>fabids</taxon>
        <taxon>Fabales</taxon>
        <taxon>Fabaceae</taxon>
        <taxon>Papilionoideae</taxon>
        <taxon>50 kb inversion clade</taxon>
        <taxon>NPAAA clade</taxon>
        <taxon>Hologalegina</taxon>
        <taxon>IRL clade</taxon>
        <taxon>Trifolieae</taxon>
        <taxon>Trifolium</taxon>
    </lineage>
</organism>
<proteinExistence type="predicted"/>
<dbReference type="AlphaFoldDB" id="A0A2K3NGC4"/>
<name>A0A2K3NGC4_TRIPR</name>